<dbReference type="AlphaFoldDB" id="A0A6G1X8H5"/>
<dbReference type="PROSITE" id="PS51257">
    <property type="entry name" value="PROKAR_LIPOPROTEIN"/>
    <property type="match status" value="1"/>
</dbReference>
<feature type="compositionally biased region" description="Basic and acidic residues" evidence="1">
    <location>
        <begin position="93"/>
        <end position="106"/>
    </location>
</feature>
<evidence type="ECO:0000313" key="4">
    <source>
        <dbReference type="Proteomes" id="UP000480185"/>
    </source>
</evidence>
<keyword evidence="4" id="KW-1185">Reference proteome</keyword>
<name>A0A6G1X8H5_9BACI</name>
<dbReference type="SMART" id="SM00287">
    <property type="entry name" value="SH3b"/>
    <property type="match status" value="2"/>
</dbReference>
<evidence type="ECO:0000256" key="1">
    <source>
        <dbReference type="SAM" id="MobiDB-lite"/>
    </source>
</evidence>
<feature type="region of interest" description="Disordered" evidence="1">
    <location>
        <begin position="31"/>
        <end position="61"/>
    </location>
</feature>
<accession>A0A6G1X8H5</accession>
<dbReference type="InterPro" id="IPR003646">
    <property type="entry name" value="SH3-like_bac-type"/>
</dbReference>
<dbReference type="CDD" id="cd02549">
    <property type="entry name" value="Peptidase_C39A"/>
    <property type="match status" value="1"/>
</dbReference>
<proteinExistence type="predicted"/>
<feature type="region of interest" description="Disordered" evidence="1">
    <location>
        <begin position="171"/>
        <end position="195"/>
    </location>
</feature>
<sequence>MNIKGVQYIIMRSLSMILFMFVVLVGCNTTESQKSETTATKESTANEEKKKEATHKPTTFGVNPNIDLISYSLKKDEEKKEEDEKAEEIENPETNKPDYKSEPHEETLQITAQEANIRKGPATDYEKITTLSKHTKLLAIEKAKPNELTWFHVTFGEDQKGWISSKIVEKYDPQSQKEEADKVKTSDSQSSPKIEIKSHKETYEISASVANIRKGPGLSYHNFTGLKRFTKVEAFEKTSTEGMTWYHVKFNGQKGWVAESVVQKYNPNRQVKLISAPLVSQMPELPRGCEVTSLAMLLGHAGVQVDKMTLAKEIKKDPTPYTKKNGQVHFGNPYDGFVGDMYSFDNPGLGVYHGPIAELGEKYLPGRIVDLTGQSFDAVYQQLDKGKPVWVETTSWFSYVPESEWYTWNTPSGKIKITYKLHSVLVTGYDENYIYFNDPLANQKNRKVNKKDFITGWKQIGNQAISYK</sequence>
<dbReference type="PANTHER" id="PTHR37806">
    <property type="entry name" value="LMO0724 PROTEIN"/>
    <property type="match status" value="1"/>
</dbReference>
<feature type="compositionally biased region" description="Polar residues" evidence="1">
    <location>
        <begin position="31"/>
        <end position="43"/>
    </location>
</feature>
<feature type="domain" description="SH3b" evidence="2">
    <location>
        <begin position="105"/>
        <end position="172"/>
    </location>
</feature>
<dbReference type="InterPro" id="IPR039564">
    <property type="entry name" value="Peptidase_C39-like"/>
</dbReference>
<dbReference type="InterPro" id="IPR039563">
    <property type="entry name" value="Peptidase_C39_single_dom"/>
</dbReference>
<dbReference type="EMBL" id="WJNH01000007">
    <property type="protein sequence ID" value="MRG87108.1"/>
    <property type="molecule type" value="Genomic_DNA"/>
</dbReference>
<gene>
    <name evidence="3" type="ORF">GH754_12385</name>
</gene>
<dbReference type="Pfam" id="PF13529">
    <property type="entry name" value="Peptidase_C39_2"/>
    <property type="match status" value="1"/>
</dbReference>
<dbReference type="Proteomes" id="UP000480185">
    <property type="component" value="Unassembled WGS sequence"/>
</dbReference>
<feature type="compositionally biased region" description="Basic and acidic residues" evidence="1">
    <location>
        <begin position="44"/>
        <end position="55"/>
    </location>
</feature>
<dbReference type="Gene3D" id="3.90.70.10">
    <property type="entry name" value="Cysteine proteinases"/>
    <property type="match status" value="1"/>
</dbReference>
<evidence type="ECO:0000313" key="3">
    <source>
        <dbReference type="EMBL" id="MRG87108.1"/>
    </source>
</evidence>
<reference evidence="3 4" key="1">
    <citation type="submission" date="2019-11" db="EMBL/GenBank/DDBJ databases">
        <authorList>
            <person name="Li J."/>
        </authorList>
    </citation>
    <scope>NUCLEOTIDE SEQUENCE [LARGE SCALE GENOMIC DNA]</scope>
    <source>
        <strain evidence="3 4">J4</strain>
    </source>
</reference>
<feature type="region of interest" description="Disordered" evidence="1">
    <location>
        <begin position="75"/>
        <end position="106"/>
    </location>
</feature>
<dbReference type="PANTHER" id="PTHR37806:SF1">
    <property type="entry name" value="PEPTIDASE C39-LIKE DOMAIN-CONTAINING PROTEIN"/>
    <property type="match status" value="1"/>
</dbReference>
<comment type="caution">
    <text evidence="3">The sequence shown here is derived from an EMBL/GenBank/DDBJ whole genome shotgun (WGS) entry which is preliminary data.</text>
</comment>
<dbReference type="Gene3D" id="2.30.30.40">
    <property type="entry name" value="SH3 Domains"/>
    <property type="match status" value="2"/>
</dbReference>
<protein>
    <submittedName>
        <fullName evidence="3">SH3 domain-containing protein</fullName>
    </submittedName>
</protein>
<feature type="domain" description="SH3b" evidence="2">
    <location>
        <begin position="200"/>
        <end position="266"/>
    </location>
</feature>
<dbReference type="OrthoDB" id="1164310at2"/>
<dbReference type="Pfam" id="PF08239">
    <property type="entry name" value="SH3_3"/>
    <property type="match status" value="2"/>
</dbReference>
<feature type="compositionally biased region" description="Basic and acidic residues" evidence="1">
    <location>
        <begin position="171"/>
        <end position="185"/>
    </location>
</feature>
<evidence type="ECO:0000259" key="2">
    <source>
        <dbReference type="PROSITE" id="PS51781"/>
    </source>
</evidence>
<dbReference type="PROSITE" id="PS51781">
    <property type="entry name" value="SH3B"/>
    <property type="match status" value="2"/>
</dbReference>
<feature type="compositionally biased region" description="Acidic residues" evidence="1">
    <location>
        <begin position="79"/>
        <end position="91"/>
    </location>
</feature>
<organism evidence="3 4">
    <name type="scientific">Salinibacillus xinjiangensis</name>
    <dbReference type="NCBI Taxonomy" id="1229268"/>
    <lineage>
        <taxon>Bacteria</taxon>
        <taxon>Bacillati</taxon>
        <taxon>Bacillota</taxon>
        <taxon>Bacilli</taxon>
        <taxon>Bacillales</taxon>
        <taxon>Bacillaceae</taxon>
        <taxon>Salinibacillus</taxon>
    </lineage>
</organism>